<proteinExistence type="predicted"/>
<evidence type="ECO:0000259" key="1">
    <source>
        <dbReference type="Pfam" id="PF02464"/>
    </source>
</evidence>
<feature type="domain" description="CinA C-terminal" evidence="1">
    <location>
        <begin position="7"/>
        <end position="157"/>
    </location>
</feature>
<dbReference type="RefSeq" id="WP_116757507.1">
    <property type="nucleotide sequence ID" value="NZ_JBHUEX010000001.1"/>
</dbReference>
<reference evidence="2 3" key="1">
    <citation type="submission" date="2018-05" db="EMBL/GenBank/DDBJ databases">
        <title>Amnibacterium sp. M8JJ-5, whole genome shotgun sequence.</title>
        <authorList>
            <person name="Tuo L."/>
        </authorList>
    </citation>
    <scope>NUCLEOTIDE SEQUENCE [LARGE SCALE GENOMIC DNA]</scope>
    <source>
        <strain evidence="2 3">M8JJ-5</strain>
    </source>
</reference>
<dbReference type="EMBL" id="QEOP01000003">
    <property type="protein sequence ID" value="PVZ93522.1"/>
    <property type="molecule type" value="Genomic_DNA"/>
</dbReference>
<dbReference type="OrthoDB" id="1253990at2"/>
<protein>
    <submittedName>
        <fullName evidence="2">Competence protein</fullName>
    </submittedName>
</protein>
<dbReference type="AlphaFoldDB" id="A0A2V1HPI5"/>
<sequence length="175" mass="17478">MTADVRTLAGEVVLGLTAHGLTVAVAESLTGGALTSALVDVPGASVVVRGGVVAYATELKHELLGVDGALLAELGPVSPQVAIMMAAGVRERCSADVGVATTGVAGPDGQDGHSPGEVYVAVVTGADAEVRGLRLTGDRSRVRAQSVAAALTLLIETVGLGVLDMTPDRRGVESE</sequence>
<name>A0A2V1HPI5_9MICO</name>
<keyword evidence="3" id="KW-1185">Reference proteome</keyword>
<dbReference type="InterPro" id="IPR036653">
    <property type="entry name" value="CinA-like_C"/>
</dbReference>
<dbReference type="Gene3D" id="3.90.950.20">
    <property type="entry name" value="CinA-like"/>
    <property type="match status" value="1"/>
</dbReference>
<organism evidence="2 3">
    <name type="scientific">Amnibacterium flavum</name>
    <dbReference type="NCBI Taxonomy" id="2173173"/>
    <lineage>
        <taxon>Bacteria</taxon>
        <taxon>Bacillati</taxon>
        <taxon>Actinomycetota</taxon>
        <taxon>Actinomycetes</taxon>
        <taxon>Micrococcales</taxon>
        <taxon>Microbacteriaceae</taxon>
        <taxon>Amnibacterium</taxon>
    </lineage>
</organism>
<dbReference type="Proteomes" id="UP000244893">
    <property type="component" value="Unassembled WGS sequence"/>
</dbReference>
<dbReference type="InterPro" id="IPR008136">
    <property type="entry name" value="CinA_C"/>
</dbReference>
<evidence type="ECO:0000313" key="2">
    <source>
        <dbReference type="EMBL" id="PVZ93522.1"/>
    </source>
</evidence>
<dbReference type="Pfam" id="PF02464">
    <property type="entry name" value="CinA"/>
    <property type="match status" value="1"/>
</dbReference>
<accession>A0A2V1HPI5</accession>
<dbReference type="NCBIfam" id="TIGR00199">
    <property type="entry name" value="PncC_domain"/>
    <property type="match status" value="1"/>
</dbReference>
<dbReference type="SUPFAM" id="SSF142433">
    <property type="entry name" value="CinA-like"/>
    <property type="match status" value="1"/>
</dbReference>
<gene>
    <name evidence="2" type="ORF">DDQ50_14470</name>
</gene>
<evidence type="ECO:0000313" key="3">
    <source>
        <dbReference type="Proteomes" id="UP000244893"/>
    </source>
</evidence>
<comment type="caution">
    <text evidence="2">The sequence shown here is derived from an EMBL/GenBank/DDBJ whole genome shotgun (WGS) entry which is preliminary data.</text>
</comment>